<name>A0A0E2Z7X9_9GAMM</name>
<evidence type="ECO:0000256" key="3">
    <source>
        <dbReference type="SAM" id="SignalP"/>
    </source>
</evidence>
<dbReference type="Proteomes" id="UP000028839">
    <property type="component" value="Unassembled WGS sequence"/>
</dbReference>
<dbReference type="GO" id="GO:0005975">
    <property type="term" value="P:carbohydrate metabolic process"/>
    <property type="evidence" value="ECO:0007669"/>
    <property type="project" value="InterPro"/>
</dbReference>
<dbReference type="PANTHER" id="PTHR34216:SF3">
    <property type="entry name" value="POLY-BETA-1,6-N-ACETYL-D-GLUCOSAMINE N-DEACETYLASE"/>
    <property type="match status" value="1"/>
</dbReference>
<comment type="subcellular location">
    <subcellularLocation>
        <location evidence="1">Secreted</location>
    </subcellularLocation>
</comment>
<dbReference type="GO" id="GO:0016810">
    <property type="term" value="F:hydrolase activity, acting on carbon-nitrogen (but not peptide) bonds"/>
    <property type="evidence" value="ECO:0007669"/>
    <property type="project" value="InterPro"/>
</dbReference>
<comment type="caution">
    <text evidence="5">The sequence shown here is derived from an EMBL/GenBank/DDBJ whole genome shotgun (WGS) entry which is preliminary data.</text>
</comment>
<organism evidence="5 6">
    <name type="scientific">Nitrosococcus oceani C-27</name>
    <dbReference type="NCBI Taxonomy" id="314279"/>
    <lineage>
        <taxon>Bacteria</taxon>
        <taxon>Pseudomonadati</taxon>
        <taxon>Pseudomonadota</taxon>
        <taxon>Gammaproteobacteria</taxon>
        <taxon>Chromatiales</taxon>
        <taxon>Chromatiaceae</taxon>
        <taxon>Nitrosococcus</taxon>
    </lineage>
</organism>
<dbReference type="AlphaFoldDB" id="A0A0E2Z7X9"/>
<gene>
    <name evidence="5" type="ORF">IB75_07770</name>
</gene>
<accession>A0A0E2Z7X9</accession>
<dbReference type="SUPFAM" id="SSF88713">
    <property type="entry name" value="Glycoside hydrolase/deacetylase"/>
    <property type="match status" value="1"/>
</dbReference>
<feature type="signal peptide" evidence="3">
    <location>
        <begin position="1"/>
        <end position="27"/>
    </location>
</feature>
<protein>
    <submittedName>
        <fullName evidence="5">Polysaccharide deacetylase</fullName>
    </submittedName>
</protein>
<dbReference type="Gene3D" id="3.20.20.370">
    <property type="entry name" value="Glycoside hydrolase/deacetylase"/>
    <property type="match status" value="1"/>
</dbReference>
<proteinExistence type="predicted"/>
<dbReference type="InterPro" id="IPR051398">
    <property type="entry name" value="Polysacch_Deacetylase"/>
</dbReference>
<dbReference type="InterPro" id="IPR011330">
    <property type="entry name" value="Glyco_hydro/deAcase_b/a-brl"/>
</dbReference>
<keyword evidence="2 3" id="KW-0732">Signal</keyword>
<sequence length="325" mass="36248">MNVIRRFALIVMSILAALVLIPPTAFALNNSAKVPILLYHSWVRSGCTQATNQSIGLEADLELLYQQGYTVVPVYWLAKWAVGDLDGSYLPDKVVGITFDDGENGDWYDTFSNGCYTKSFYNVLKDFKNLHPNLPWYSPHAASFVIASPVARDIISPGTMTDEWWNAAQQSGLMEIYNHSTDHDHNAIQGPILEPNTHFSKGQRTGVFLAVGGYKNGNWNGAADFSRTSTYETADAEVRGAANYISSKIGVWPDLFAYPYGGYTSYLVYTYFPNFWSEHQTYAAFSTDPLYVTRSSNRFALGRFVRGRDWSDGAGLQQILVNSGQ</sequence>
<evidence type="ECO:0000313" key="6">
    <source>
        <dbReference type="Proteomes" id="UP000028839"/>
    </source>
</evidence>
<dbReference type="PANTHER" id="PTHR34216">
    <property type="match status" value="1"/>
</dbReference>
<reference evidence="5 6" key="1">
    <citation type="submission" date="2014-07" db="EMBL/GenBank/DDBJ databases">
        <title>Comparative analysis of Nitrosococcus oceani genome inventories of strains from Pacific and Atlantic gyres.</title>
        <authorList>
            <person name="Lim C.K."/>
            <person name="Wang L."/>
            <person name="Sayavedra-Soto L.A."/>
            <person name="Klotz M.G."/>
        </authorList>
    </citation>
    <scope>NUCLEOTIDE SEQUENCE [LARGE SCALE GENOMIC DNA]</scope>
    <source>
        <strain evidence="5 6">C-27</strain>
    </source>
</reference>
<evidence type="ECO:0000259" key="4">
    <source>
        <dbReference type="Pfam" id="PF01522"/>
    </source>
</evidence>
<feature type="domain" description="NodB homology" evidence="4">
    <location>
        <begin position="91"/>
        <end position="268"/>
    </location>
</feature>
<evidence type="ECO:0000313" key="5">
    <source>
        <dbReference type="EMBL" id="KFI19695.1"/>
    </source>
</evidence>
<dbReference type="GO" id="GO:0005576">
    <property type="term" value="C:extracellular region"/>
    <property type="evidence" value="ECO:0007669"/>
    <property type="project" value="UniProtKB-SubCell"/>
</dbReference>
<dbReference type="HOGENOM" id="CLU_920797_0_0_6"/>
<feature type="chain" id="PRO_5002407928" evidence="3">
    <location>
        <begin position="28"/>
        <end position="325"/>
    </location>
</feature>
<evidence type="ECO:0000256" key="2">
    <source>
        <dbReference type="ARBA" id="ARBA00022729"/>
    </source>
</evidence>
<dbReference type="OrthoDB" id="9814639at2"/>
<evidence type="ECO:0000256" key="1">
    <source>
        <dbReference type="ARBA" id="ARBA00004613"/>
    </source>
</evidence>
<dbReference type="InterPro" id="IPR002509">
    <property type="entry name" value="NODB_dom"/>
</dbReference>
<dbReference type="EMBL" id="JPGN01000043">
    <property type="protein sequence ID" value="KFI19695.1"/>
    <property type="molecule type" value="Genomic_DNA"/>
</dbReference>
<dbReference type="Pfam" id="PF01522">
    <property type="entry name" value="Polysacc_deac_1"/>
    <property type="match status" value="1"/>
</dbReference>